<gene>
    <name evidence="1" type="ORF">T10_7287</name>
</gene>
<name>A0A0V1N577_9BILA</name>
<proteinExistence type="predicted"/>
<dbReference type="AlphaFoldDB" id="A0A0V1N577"/>
<comment type="caution">
    <text evidence="1">The sequence shown here is derived from an EMBL/GenBank/DDBJ whole genome shotgun (WGS) entry which is preliminary data.</text>
</comment>
<sequence length="160" mass="18643">MDMFPFLLYHNVAEKERNMHDMTVHCAFSSTSFVHKLNAWEFSMFSDLAVFKHGYALDKYCTFYDSINEVHHRDHPEIMLCIIKCSERGVSQVLKETHHYSKNLKINFENSKLSIKSENKINFDSLLEGAFIVVKSDQMNDVDLFELLGGKTTCHHSQFV</sequence>
<evidence type="ECO:0000313" key="1">
    <source>
        <dbReference type="EMBL" id="KRZ79055.1"/>
    </source>
</evidence>
<keyword evidence="2" id="KW-1185">Reference proteome</keyword>
<reference evidence="1 2" key="1">
    <citation type="submission" date="2015-01" db="EMBL/GenBank/DDBJ databases">
        <title>Evolution of Trichinella species and genotypes.</title>
        <authorList>
            <person name="Korhonen P.K."/>
            <person name="Edoardo P."/>
            <person name="Giuseppe L.R."/>
            <person name="Gasser R.B."/>
        </authorList>
    </citation>
    <scope>NUCLEOTIDE SEQUENCE [LARGE SCALE GENOMIC DNA]</scope>
    <source>
        <strain evidence="1">ISS1980</strain>
    </source>
</reference>
<accession>A0A0V1N577</accession>
<evidence type="ECO:0000313" key="2">
    <source>
        <dbReference type="Proteomes" id="UP000054843"/>
    </source>
</evidence>
<dbReference type="EMBL" id="JYDO01000008">
    <property type="protein sequence ID" value="KRZ79055.1"/>
    <property type="molecule type" value="Genomic_DNA"/>
</dbReference>
<protein>
    <submittedName>
        <fullName evidence="1">Uncharacterized protein</fullName>
    </submittedName>
</protein>
<dbReference type="Proteomes" id="UP000054843">
    <property type="component" value="Unassembled WGS sequence"/>
</dbReference>
<organism evidence="1 2">
    <name type="scientific">Trichinella papuae</name>
    <dbReference type="NCBI Taxonomy" id="268474"/>
    <lineage>
        <taxon>Eukaryota</taxon>
        <taxon>Metazoa</taxon>
        <taxon>Ecdysozoa</taxon>
        <taxon>Nematoda</taxon>
        <taxon>Enoplea</taxon>
        <taxon>Dorylaimia</taxon>
        <taxon>Trichinellida</taxon>
        <taxon>Trichinellidae</taxon>
        <taxon>Trichinella</taxon>
    </lineage>
</organism>